<dbReference type="EMBL" id="ABID01000058">
    <property type="protein sequence ID" value="EDQ03008.1"/>
    <property type="molecule type" value="Genomic_DNA"/>
</dbReference>
<keyword evidence="1" id="KW-0812">Transmembrane</keyword>
<evidence type="ECO:0000313" key="3">
    <source>
        <dbReference type="Proteomes" id="UP000003257"/>
    </source>
</evidence>
<protein>
    <recommendedName>
        <fullName evidence="4">O-antigen polymerase</fullName>
    </recommendedName>
</protein>
<reference evidence="2 3" key="1">
    <citation type="submission" date="2007-11" db="EMBL/GenBank/DDBJ databases">
        <authorList>
            <person name="Wagner-Dobler I."/>
            <person name="Ferriera S."/>
            <person name="Johnson J."/>
            <person name="Kravitz S."/>
            <person name="Beeson K."/>
            <person name="Sutton G."/>
            <person name="Rogers Y.-H."/>
            <person name="Friedman R."/>
            <person name="Frazier M."/>
            <person name="Venter J.C."/>
        </authorList>
    </citation>
    <scope>NUCLEOTIDE SEQUENCE [LARGE SCALE GENOMIC DNA]</scope>
    <source>
        <strain evidence="2 3">HEL-45</strain>
    </source>
</reference>
<sequence>MRLLLVTFSRGAWVHMALTGMIFFGLLLVDRRTTIPAVTFLLLAIAGGAIKIGFFSEATSGALSDNFLASRLSLQSYDSGRFEHIFKSLGEMFDKPWGIGPNQARLLYGFEPHNTFVVLGLQNGVFAAIGFAVLYFAAGYRCLKKVLEQRDGWMKYAFVLAIMVGLFVLMNVVGSLHWRHLYVVLGLAFGSYYSNSILPTKA</sequence>
<feature type="transmembrane region" description="Helical" evidence="1">
    <location>
        <begin position="12"/>
        <end position="29"/>
    </location>
</feature>
<proteinExistence type="predicted"/>
<keyword evidence="1" id="KW-1133">Transmembrane helix</keyword>
<evidence type="ECO:0000256" key="1">
    <source>
        <dbReference type="SAM" id="Phobius"/>
    </source>
</evidence>
<feature type="transmembrane region" description="Helical" evidence="1">
    <location>
        <begin position="36"/>
        <end position="55"/>
    </location>
</feature>
<evidence type="ECO:0008006" key="4">
    <source>
        <dbReference type="Google" id="ProtNLM"/>
    </source>
</evidence>
<feature type="transmembrane region" description="Helical" evidence="1">
    <location>
        <begin position="116"/>
        <end position="136"/>
    </location>
</feature>
<feature type="transmembrane region" description="Helical" evidence="1">
    <location>
        <begin position="156"/>
        <end position="174"/>
    </location>
</feature>
<dbReference type="Proteomes" id="UP000003257">
    <property type="component" value="Unassembled WGS sequence"/>
</dbReference>
<keyword evidence="1" id="KW-0472">Membrane</keyword>
<organism evidence="2 3">
    <name type="scientific">Sulfitobacter indolifex HEL-45</name>
    <dbReference type="NCBI Taxonomy" id="391624"/>
    <lineage>
        <taxon>Bacteria</taxon>
        <taxon>Pseudomonadati</taxon>
        <taxon>Pseudomonadota</taxon>
        <taxon>Alphaproteobacteria</taxon>
        <taxon>Rhodobacterales</taxon>
        <taxon>Roseobacteraceae</taxon>
        <taxon>Sulfitobacter</taxon>
    </lineage>
</organism>
<name>A0ABP2D5P7_9RHOB</name>
<dbReference type="RefSeq" id="WP_007121415.1">
    <property type="nucleotide sequence ID" value="NZ_ABID01000058.1"/>
</dbReference>
<evidence type="ECO:0000313" key="2">
    <source>
        <dbReference type="EMBL" id="EDQ03008.1"/>
    </source>
</evidence>
<comment type="caution">
    <text evidence="2">The sequence shown here is derived from an EMBL/GenBank/DDBJ whole genome shotgun (WGS) entry which is preliminary data.</text>
</comment>
<accession>A0ABP2D5P7</accession>
<gene>
    <name evidence="2" type="ORF">OIHEL45_17031</name>
</gene>
<keyword evidence="3" id="KW-1185">Reference proteome</keyword>